<evidence type="ECO:0000313" key="2">
    <source>
        <dbReference type="EMBL" id="GFB00565.1"/>
    </source>
</evidence>
<dbReference type="AlphaFoldDB" id="A0A699KL46"/>
<proteinExistence type="predicted"/>
<organism evidence="2">
    <name type="scientific">Tanacetum cinerariifolium</name>
    <name type="common">Dalmatian daisy</name>
    <name type="synonym">Chrysanthemum cinerariifolium</name>
    <dbReference type="NCBI Taxonomy" id="118510"/>
    <lineage>
        <taxon>Eukaryota</taxon>
        <taxon>Viridiplantae</taxon>
        <taxon>Streptophyta</taxon>
        <taxon>Embryophyta</taxon>
        <taxon>Tracheophyta</taxon>
        <taxon>Spermatophyta</taxon>
        <taxon>Magnoliopsida</taxon>
        <taxon>eudicotyledons</taxon>
        <taxon>Gunneridae</taxon>
        <taxon>Pentapetalae</taxon>
        <taxon>asterids</taxon>
        <taxon>campanulids</taxon>
        <taxon>Asterales</taxon>
        <taxon>Asteraceae</taxon>
        <taxon>Asteroideae</taxon>
        <taxon>Anthemideae</taxon>
        <taxon>Anthemidinae</taxon>
        <taxon>Tanacetum</taxon>
    </lineage>
</organism>
<reference evidence="2" key="1">
    <citation type="journal article" date="2019" name="Sci. Rep.">
        <title>Draft genome of Tanacetum cinerariifolium, the natural source of mosquito coil.</title>
        <authorList>
            <person name="Yamashiro T."/>
            <person name="Shiraishi A."/>
            <person name="Satake H."/>
            <person name="Nakayama K."/>
        </authorList>
    </citation>
    <scope>NUCLEOTIDE SEQUENCE</scope>
</reference>
<feature type="non-terminal residue" evidence="2">
    <location>
        <position position="1"/>
    </location>
</feature>
<sequence length="74" mass="6971">EAAAGGGVNGGDGAGDVDGEEVVMWHRGLVAVGVGDGARCWWLLCRQRRLGDGGSGGGSGGAGSGGGGAWGSVT</sequence>
<dbReference type="EMBL" id="BKCJ010531917">
    <property type="protein sequence ID" value="GFB00565.1"/>
    <property type="molecule type" value="Genomic_DNA"/>
</dbReference>
<feature type="region of interest" description="Disordered" evidence="1">
    <location>
        <begin position="53"/>
        <end position="74"/>
    </location>
</feature>
<evidence type="ECO:0000256" key="1">
    <source>
        <dbReference type="SAM" id="MobiDB-lite"/>
    </source>
</evidence>
<protein>
    <submittedName>
        <fullName evidence="2">Uncharacterized protein</fullName>
    </submittedName>
</protein>
<gene>
    <name evidence="2" type="ORF">Tci_672536</name>
</gene>
<name>A0A699KL46_TANCI</name>
<accession>A0A699KL46</accession>
<comment type="caution">
    <text evidence="2">The sequence shown here is derived from an EMBL/GenBank/DDBJ whole genome shotgun (WGS) entry which is preliminary data.</text>
</comment>